<sequence length="68" mass="8298">MIVNAVFMNTRVFLKKLNSSDPFILQIIEEGKVLEKDEEFWNNVLEIYRERRKEWIRVGKTWIRKQNG</sequence>
<accession>A0AAT9GVG7</accession>
<reference evidence="1" key="1">
    <citation type="submission" date="2024-03" db="EMBL/GenBank/DDBJ databases">
        <title>Complete genome sequence of Sulfurisphaera javensis strain KD-1.</title>
        <authorList>
            <person name="Sakai H."/>
            <person name="Nur N."/>
            <person name="Suwanto A."/>
            <person name="Kurosawa N."/>
        </authorList>
    </citation>
    <scope>NUCLEOTIDE SEQUENCE</scope>
    <source>
        <strain evidence="1">KD-1</strain>
    </source>
</reference>
<gene>
    <name evidence="1" type="ORF">SJAV_26750</name>
</gene>
<dbReference type="EMBL" id="AP031322">
    <property type="protein sequence ID" value="BFH74731.1"/>
    <property type="molecule type" value="Genomic_DNA"/>
</dbReference>
<protein>
    <submittedName>
        <fullName evidence="1">Uncharacterized protein</fullName>
    </submittedName>
</protein>
<evidence type="ECO:0000313" key="1">
    <source>
        <dbReference type="EMBL" id="BFH74731.1"/>
    </source>
</evidence>
<name>A0AAT9GVG7_9CREN</name>
<organism evidence="1">
    <name type="scientific">Sulfurisphaera javensis</name>
    <dbReference type="NCBI Taxonomy" id="2049879"/>
    <lineage>
        <taxon>Archaea</taxon>
        <taxon>Thermoproteota</taxon>
        <taxon>Thermoprotei</taxon>
        <taxon>Sulfolobales</taxon>
        <taxon>Sulfolobaceae</taxon>
        <taxon>Sulfurisphaera</taxon>
    </lineage>
</organism>
<dbReference type="KEGG" id="sjv:SJAV_26750"/>
<proteinExistence type="predicted"/>
<dbReference type="AlphaFoldDB" id="A0AAT9GVG7"/>